<dbReference type="Proteomes" id="UP000193920">
    <property type="component" value="Unassembled WGS sequence"/>
</dbReference>
<dbReference type="OrthoDB" id="2387105at2759"/>
<feature type="signal peptide" evidence="1">
    <location>
        <begin position="1"/>
        <end position="18"/>
    </location>
</feature>
<evidence type="ECO:0008006" key="4">
    <source>
        <dbReference type="Google" id="ProtNLM"/>
    </source>
</evidence>
<evidence type="ECO:0000313" key="2">
    <source>
        <dbReference type="EMBL" id="ORY37707.1"/>
    </source>
</evidence>
<dbReference type="EMBL" id="MCOG01000141">
    <property type="protein sequence ID" value="ORY37707.1"/>
    <property type="molecule type" value="Genomic_DNA"/>
</dbReference>
<gene>
    <name evidence="2" type="ORF">LY90DRAFT_704557</name>
</gene>
<evidence type="ECO:0000256" key="1">
    <source>
        <dbReference type="SAM" id="SignalP"/>
    </source>
</evidence>
<dbReference type="Pfam" id="PF08757">
    <property type="entry name" value="CotH"/>
    <property type="match status" value="1"/>
</dbReference>
<protein>
    <recommendedName>
        <fullName evidence="4">Coth-domain-containing protein</fullName>
    </recommendedName>
</protein>
<proteinExistence type="predicted"/>
<organism evidence="2 3">
    <name type="scientific">Neocallimastix californiae</name>
    <dbReference type="NCBI Taxonomy" id="1754190"/>
    <lineage>
        <taxon>Eukaryota</taxon>
        <taxon>Fungi</taxon>
        <taxon>Fungi incertae sedis</taxon>
        <taxon>Chytridiomycota</taxon>
        <taxon>Chytridiomycota incertae sedis</taxon>
        <taxon>Neocallimastigomycetes</taxon>
        <taxon>Neocallimastigales</taxon>
        <taxon>Neocallimastigaceae</taxon>
        <taxon>Neocallimastix</taxon>
    </lineage>
</organism>
<dbReference type="InterPro" id="IPR014867">
    <property type="entry name" value="Spore_coat_CotH_CotH2/3/7"/>
</dbReference>
<accession>A0A1Y2BSU2</accession>
<dbReference type="STRING" id="1754190.A0A1Y2BSU2"/>
<name>A0A1Y2BSU2_9FUNG</name>
<sequence length="543" mass="62916">MSTYLFITFLCILGGVNARDVIFNVIGFGNSMQVMVKDKTYNLFNKDIDEPYYQAKILNIDDDSVQYTYILDGAKEPFMRTLEADVTRTYNDFYGREKTIQELEQFNSLDSPWKRSIGKTALFDDSYIPTVHVSGSNAMELFKDPSKEHGVFEKITFYLKEEVLSFQNITSETKNFEISRFQFRVELSDNGIHGRTILKFRGAGEDPTQLRQDIYGNLMVAIGVPAIHSIKVRVYVNKQPVGFYTLQEEAANGRSFVKAEFYGNSATEAINPPNQYGFILDGTTHADLTYNPANLNNFGNFVPLLSEGENTSRIVEFGKALSELNPKDDSAVEKFNKEWFDIDTFQKSMCLEYLTGDWDGYWFYTGNYAMYDEPNESVPGKYKYYFISQDHDETFGVGLMPPHNKVGYDFTKQSYKELASRKFTEEQYEGVENRCLIDKFVTGSDELQKKFENHLIEIVKKVFNEKEFNRRLDSMIERYDSELKWDFSLQRPYMVKESSVVYPYTYEDSVLNRNTQCQGILWGLKQFVKERSEAVAKEFDISL</sequence>
<evidence type="ECO:0000313" key="3">
    <source>
        <dbReference type="Proteomes" id="UP000193920"/>
    </source>
</evidence>
<reference evidence="2 3" key="1">
    <citation type="submission" date="2016-08" db="EMBL/GenBank/DDBJ databases">
        <title>A Parts List for Fungal Cellulosomes Revealed by Comparative Genomics.</title>
        <authorList>
            <consortium name="DOE Joint Genome Institute"/>
            <person name="Haitjema C.H."/>
            <person name="Gilmore S.P."/>
            <person name="Henske J.K."/>
            <person name="Solomon K.V."/>
            <person name="De Groot R."/>
            <person name="Kuo A."/>
            <person name="Mondo S.J."/>
            <person name="Salamov A.A."/>
            <person name="Labutti K."/>
            <person name="Zhao Z."/>
            <person name="Chiniquy J."/>
            <person name="Barry K."/>
            <person name="Brewer H.M."/>
            <person name="Purvine S.O."/>
            <person name="Wright A.T."/>
            <person name="Boxma B."/>
            <person name="Van Alen T."/>
            <person name="Hackstein J.H."/>
            <person name="Baker S.E."/>
            <person name="Grigoriev I.V."/>
            <person name="O'Malley M.A."/>
        </authorList>
    </citation>
    <scope>NUCLEOTIDE SEQUENCE [LARGE SCALE GENOMIC DNA]</scope>
    <source>
        <strain evidence="2 3">G1</strain>
    </source>
</reference>
<dbReference type="AlphaFoldDB" id="A0A1Y2BSU2"/>
<comment type="caution">
    <text evidence="2">The sequence shown here is derived from an EMBL/GenBank/DDBJ whole genome shotgun (WGS) entry which is preliminary data.</text>
</comment>
<keyword evidence="1" id="KW-0732">Signal</keyword>
<feature type="chain" id="PRO_5012621202" description="Coth-domain-containing protein" evidence="1">
    <location>
        <begin position="19"/>
        <end position="543"/>
    </location>
</feature>
<keyword evidence="3" id="KW-1185">Reference proteome</keyword>